<organism evidence="1 2">
    <name type="scientific">Biomphalaria pfeifferi</name>
    <name type="common">Bloodfluke planorb</name>
    <name type="synonym">Freshwater snail</name>
    <dbReference type="NCBI Taxonomy" id="112525"/>
    <lineage>
        <taxon>Eukaryota</taxon>
        <taxon>Metazoa</taxon>
        <taxon>Spiralia</taxon>
        <taxon>Lophotrochozoa</taxon>
        <taxon>Mollusca</taxon>
        <taxon>Gastropoda</taxon>
        <taxon>Heterobranchia</taxon>
        <taxon>Euthyneura</taxon>
        <taxon>Panpulmonata</taxon>
        <taxon>Hygrophila</taxon>
        <taxon>Lymnaeoidea</taxon>
        <taxon>Planorbidae</taxon>
        <taxon>Biomphalaria</taxon>
    </lineage>
</organism>
<comment type="caution">
    <text evidence="1">The sequence shown here is derived from an EMBL/GenBank/DDBJ whole genome shotgun (WGS) entry which is preliminary data.</text>
</comment>
<dbReference type="Proteomes" id="UP001233172">
    <property type="component" value="Unassembled WGS sequence"/>
</dbReference>
<dbReference type="EMBL" id="JASAOG010000202">
    <property type="protein sequence ID" value="KAK0044232.1"/>
    <property type="molecule type" value="Genomic_DNA"/>
</dbReference>
<keyword evidence="2" id="KW-1185">Reference proteome</keyword>
<proteinExistence type="predicted"/>
<gene>
    <name evidence="1" type="ORF">Bpfe_026366</name>
</gene>
<reference evidence="1" key="1">
    <citation type="journal article" date="2023" name="PLoS Negl. Trop. Dis.">
        <title>A genome sequence for Biomphalaria pfeifferi, the major vector snail for the human-infecting parasite Schistosoma mansoni.</title>
        <authorList>
            <person name="Bu L."/>
            <person name="Lu L."/>
            <person name="Laidemitt M.R."/>
            <person name="Zhang S.M."/>
            <person name="Mutuku M."/>
            <person name="Mkoji G."/>
            <person name="Steinauer M."/>
            <person name="Loker E.S."/>
        </authorList>
    </citation>
    <scope>NUCLEOTIDE SEQUENCE</scope>
    <source>
        <strain evidence="1">KasaAsao</strain>
    </source>
</reference>
<sequence>RNCMQLRCSPGKMLYNETCVEVLKELRVLPYSLLLWLVLFKTDIATNNQANVENLTDAIRSK</sequence>
<feature type="non-terminal residue" evidence="1">
    <location>
        <position position="62"/>
    </location>
</feature>
<protein>
    <submittedName>
        <fullName evidence="1">Uncharacterized protein</fullName>
    </submittedName>
</protein>
<name>A0AAD8AXL5_BIOPF</name>
<evidence type="ECO:0000313" key="2">
    <source>
        <dbReference type="Proteomes" id="UP001233172"/>
    </source>
</evidence>
<dbReference type="AlphaFoldDB" id="A0AAD8AXL5"/>
<reference evidence="1" key="2">
    <citation type="submission" date="2023-04" db="EMBL/GenBank/DDBJ databases">
        <authorList>
            <person name="Bu L."/>
            <person name="Lu L."/>
            <person name="Laidemitt M.R."/>
            <person name="Zhang S.M."/>
            <person name="Mutuku M."/>
            <person name="Mkoji G."/>
            <person name="Steinauer M."/>
            <person name="Loker E.S."/>
        </authorList>
    </citation>
    <scope>NUCLEOTIDE SEQUENCE</scope>
    <source>
        <strain evidence="1">KasaAsao</strain>
        <tissue evidence="1">Whole Snail</tissue>
    </source>
</reference>
<evidence type="ECO:0000313" key="1">
    <source>
        <dbReference type="EMBL" id="KAK0044232.1"/>
    </source>
</evidence>
<feature type="non-terminal residue" evidence="1">
    <location>
        <position position="1"/>
    </location>
</feature>
<accession>A0AAD8AXL5</accession>